<feature type="transmembrane region" description="Helical" evidence="6">
    <location>
        <begin position="94"/>
        <end position="113"/>
    </location>
</feature>
<dbReference type="InterPro" id="IPR052984">
    <property type="entry name" value="UPF0421"/>
</dbReference>
<dbReference type="PANTHER" id="PTHR40064:SF1">
    <property type="entry name" value="MEMBRANE PROTEIN"/>
    <property type="match status" value="1"/>
</dbReference>
<keyword evidence="4 6" id="KW-1133">Transmembrane helix</keyword>
<dbReference type="EMBL" id="CYZX01000004">
    <property type="protein sequence ID" value="CUN99719.1"/>
    <property type="molecule type" value="Genomic_DNA"/>
</dbReference>
<feature type="domain" description="Putative aromatic acid exporter C-terminal" evidence="7">
    <location>
        <begin position="146"/>
        <end position="311"/>
    </location>
</feature>
<dbReference type="Gene3D" id="1.20.120.940">
    <property type="entry name" value="Putative aromatic acid exporter, C-terminal domain"/>
    <property type="match status" value="1"/>
</dbReference>
<keyword evidence="5 6" id="KW-0472">Membrane</keyword>
<evidence type="ECO:0000256" key="5">
    <source>
        <dbReference type="ARBA" id="ARBA00023136"/>
    </source>
</evidence>
<evidence type="ECO:0000256" key="2">
    <source>
        <dbReference type="ARBA" id="ARBA00022475"/>
    </source>
</evidence>
<comment type="subcellular location">
    <subcellularLocation>
        <location evidence="1">Cell membrane</location>
        <topology evidence="1">Multi-pass membrane protein</topology>
    </subcellularLocation>
</comment>
<reference evidence="8 9" key="1">
    <citation type="submission" date="2015-09" db="EMBL/GenBank/DDBJ databases">
        <authorList>
            <consortium name="Pathogen Informatics"/>
        </authorList>
    </citation>
    <scope>NUCLEOTIDE SEQUENCE [LARGE SCALE GENOMIC DNA]</scope>
    <source>
        <strain evidence="8 9">2789STDY5834856</strain>
    </source>
</reference>
<dbReference type="Pfam" id="PF06081">
    <property type="entry name" value="ArAE_1"/>
    <property type="match status" value="1"/>
</dbReference>
<evidence type="ECO:0000259" key="7">
    <source>
        <dbReference type="Pfam" id="PF11728"/>
    </source>
</evidence>
<evidence type="ECO:0000256" key="1">
    <source>
        <dbReference type="ARBA" id="ARBA00004651"/>
    </source>
</evidence>
<protein>
    <submittedName>
        <fullName evidence="8">Integral membrane protein</fullName>
    </submittedName>
</protein>
<dbReference type="InterPro" id="IPR010343">
    <property type="entry name" value="ArAE_1"/>
</dbReference>
<evidence type="ECO:0000256" key="6">
    <source>
        <dbReference type="SAM" id="Phobius"/>
    </source>
</evidence>
<dbReference type="InterPro" id="IPR038323">
    <property type="entry name" value="ArAE_1_C_sf"/>
</dbReference>
<dbReference type="InterPro" id="IPR021062">
    <property type="entry name" value="ArAE_1_C"/>
</dbReference>
<dbReference type="Proteomes" id="UP000095594">
    <property type="component" value="Unassembled WGS sequence"/>
</dbReference>
<organism evidence="8 9">
    <name type="scientific">Clostridium disporicum</name>
    <dbReference type="NCBI Taxonomy" id="84024"/>
    <lineage>
        <taxon>Bacteria</taxon>
        <taxon>Bacillati</taxon>
        <taxon>Bacillota</taxon>
        <taxon>Clostridia</taxon>
        <taxon>Eubacteriales</taxon>
        <taxon>Clostridiaceae</taxon>
        <taxon>Clostridium</taxon>
    </lineage>
</organism>
<feature type="transmembrane region" description="Helical" evidence="6">
    <location>
        <begin position="60"/>
        <end position="88"/>
    </location>
</feature>
<dbReference type="RefSeq" id="WP_055264123.1">
    <property type="nucleotide sequence ID" value="NZ_CABIXQ010000004.1"/>
</dbReference>
<dbReference type="AlphaFoldDB" id="A0A174BHQ4"/>
<gene>
    <name evidence="8" type="ORF">ERS852471_00783</name>
</gene>
<evidence type="ECO:0000256" key="3">
    <source>
        <dbReference type="ARBA" id="ARBA00022692"/>
    </source>
</evidence>
<dbReference type="PANTHER" id="PTHR40064">
    <property type="entry name" value="MEMBRANE PROTEIN-RELATED"/>
    <property type="match status" value="1"/>
</dbReference>
<accession>A0A174BHQ4</accession>
<feature type="transmembrane region" description="Helical" evidence="6">
    <location>
        <begin position="12"/>
        <end position="39"/>
    </location>
</feature>
<feature type="transmembrane region" description="Helical" evidence="6">
    <location>
        <begin position="125"/>
        <end position="145"/>
    </location>
</feature>
<evidence type="ECO:0000313" key="9">
    <source>
        <dbReference type="Proteomes" id="UP000095594"/>
    </source>
</evidence>
<sequence length="321" mass="36902">MKYIYNLAFKMALSATIALVIGEALGFKYSTVAAVIAILGIQDTRRKALIVGRNRAIACIIGQILSLIIYGILGNGAISFGIFLLILIPITSRFNIQEGMIASVVLSTHLLVADKIDLNLIINEFGIMIIGIGVSSIANLFMPALEDEFRKDKIWIEEKYKVILLKMSKSLLTQTVDIDEQKIMDDIEKKLISSNITAYKIVNNNFFKSSSYYTDYIAMRRNQFDTIKKMRKNFERFSMPVDQMKNMSIFLKRVAEDIRENNDCKELLYGLEKLKLQYKEMELPKTREEFENRAQLLNLLNDMEDFLNIKRNFVLNNKTEK</sequence>
<keyword evidence="3 6" id="KW-0812">Transmembrane</keyword>
<dbReference type="Pfam" id="PF11728">
    <property type="entry name" value="ArAE_1_C"/>
    <property type="match status" value="1"/>
</dbReference>
<keyword evidence="2" id="KW-1003">Cell membrane</keyword>
<dbReference type="GO" id="GO:0005886">
    <property type="term" value="C:plasma membrane"/>
    <property type="evidence" value="ECO:0007669"/>
    <property type="project" value="UniProtKB-SubCell"/>
</dbReference>
<proteinExistence type="predicted"/>
<name>A0A174BHQ4_9CLOT</name>
<evidence type="ECO:0000313" key="8">
    <source>
        <dbReference type="EMBL" id="CUN99719.1"/>
    </source>
</evidence>
<evidence type="ECO:0000256" key="4">
    <source>
        <dbReference type="ARBA" id="ARBA00022989"/>
    </source>
</evidence>